<evidence type="ECO:0000313" key="7">
    <source>
        <dbReference type="EMBL" id="KAK2945828.1"/>
    </source>
</evidence>
<dbReference type="PANTHER" id="PTHR45832">
    <property type="entry name" value="SERINE/THREONINE-PROTEIN KINASE SAMKA-RELATED-RELATED"/>
    <property type="match status" value="1"/>
</dbReference>
<feature type="domain" description="Protein kinase" evidence="6">
    <location>
        <begin position="218"/>
        <end position="483"/>
    </location>
</feature>
<dbReference type="SMART" id="SM00220">
    <property type="entry name" value="S_TKc"/>
    <property type="match status" value="1"/>
</dbReference>
<keyword evidence="7" id="KW-0418">Kinase</keyword>
<feature type="region of interest" description="Disordered" evidence="5">
    <location>
        <begin position="521"/>
        <end position="572"/>
    </location>
</feature>
<dbReference type="EMBL" id="JARBJD010000246">
    <property type="protein sequence ID" value="KAK2945828.1"/>
    <property type="molecule type" value="Genomic_DNA"/>
</dbReference>
<organism evidence="7 8">
    <name type="scientific">Blattamonas nauphoetae</name>
    <dbReference type="NCBI Taxonomy" id="2049346"/>
    <lineage>
        <taxon>Eukaryota</taxon>
        <taxon>Metamonada</taxon>
        <taxon>Preaxostyla</taxon>
        <taxon>Oxymonadida</taxon>
        <taxon>Blattamonas</taxon>
    </lineage>
</organism>
<proteinExistence type="inferred from homology"/>
<keyword evidence="3 4" id="KW-0067">ATP-binding</keyword>
<comment type="caution">
    <text evidence="7">The sequence shown here is derived from an EMBL/GenBank/DDBJ whole genome shotgun (WGS) entry which is preliminary data.</text>
</comment>
<evidence type="ECO:0000256" key="1">
    <source>
        <dbReference type="ARBA" id="ARBA00008874"/>
    </source>
</evidence>
<feature type="compositionally biased region" description="Polar residues" evidence="5">
    <location>
        <begin position="540"/>
        <end position="551"/>
    </location>
</feature>
<dbReference type="PROSITE" id="PS50011">
    <property type="entry name" value="PROTEIN_KINASE_DOM"/>
    <property type="match status" value="2"/>
</dbReference>
<dbReference type="PANTHER" id="PTHR45832:SF22">
    <property type="entry name" value="SERINE_THREONINE-PROTEIN KINASE SAMKA-RELATED"/>
    <property type="match status" value="1"/>
</dbReference>
<keyword evidence="7" id="KW-0808">Transferase</keyword>
<evidence type="ECO:0000256" key="4">
    <source>
        <dbReference type="PROSITE-ProRule" id="PRU10141"/>
    </source>
</evidence>
<evidence type="ECO:0000256" key="3">
    <source>
        <dbReference type="ARBA" id="ARBA00022840"/>
    </source>
</evidence>
<evidence type="ECO:0000256" key="2">
    <source>
        <dbReference type="ARBA" id="ARBA00022741"/>
    </source>
</evidence>
<comment type="similarity">
    <text evidence="1">Belongs to the protein kinase superfamily. STE Ser/Thr protein kinase family. STE20 subfamily.</text>
</comment>
<accession>A0ABQ9X2K7</accession>
<keyword evidence="2 4" id="KW-0547">Nucleotide-binding</keyword>
<sequence>MADKIKVPDGYSFVRTISSGGFGSVVEMIEDSTQIHYAGKMIPCMTTKDKERIDREVNRLRKFAHPGIVKLKEVASMGNNQVIVMELGGRSLAEIVKDYSERKILMPRDDVCQVMVDVSSALNFMHNHESGATAHGDVKMENILLCSGGHFKFSLSYFSFCSTVIPASALWRQKDADEEELRSENEKLKQLERDSKMREFQPQPKAKKRFEVKVPEPYKFIRTLGQGSFGSVHEVSKTLTGERFAMKILPCLSESDFSKNEHEIRKLSENQHRNVVGFVEAIEGDNAHFVVLELCSRSLHDELCENQKHGGRMDVVRVYRVMRDVLDGLAFLHSRGEIYGDLKGSNVLIGSDGTAKLGDFGGVVGTRTLKTNNLAECGTMQFWAPEFFKLAGKTGNQIGSFAGDMWAFGQLLLEMMTSRWWIVGESSVEIQQSVLGFEIGSICDSVGIVGEVQILLSLLLSKNPSHRISSAELVRTNRLRSVLGPETPLSRFVTQELESTRNDMELKTKNETIVRLERELAESRSNQPQPPLQPAPHSSGVRSNGSLASSTARHEPVSGENQDQCRDTASLV</sequence>
<dbReference type="InterPro" id="IPR051931">
    <property type="entry name" value="PAK3-like"/>
</dbReference>
<evidence type="ECO:0000313" key="8">
    <source>
        <dbReference type="Proteomes" id="UP001281761"/>
    </source>
</evidence>
<reference evidence="7 8" key="1">
    <citation type="journal article" date="2022" name="bioRxiv">
        <title>Genomics of Preaxostyla Flagellates Illuminates Evolutionary Transitions and the Path Towards Mitochondrial Loss.</title>
        <authorList>
            <person name="Novak L.V.F."/>
            <person name="Treitli S.C."/>
            <person name="Pyrih J."/>
            <person name="Halakuc P."/>
            <person name="Pipaliya S.V."/>
            <person name="Vacek V."/>
            <person name="Brzon O."/>
            <person name="Soukal P."/>
            <person name="Eme L."/>
            <person name="Dacks J.B."/>
            <person name="Karnkowska A."/>
            <person name="Elias M."/>
            <person name="Hampl V."/>
        </authorList>
    </citation>
    <scope>NUCLEOTIDE SEQUENCE [LARGE SCALE GENOMIC DNA]</scope>
    <source>
        <strain evidence="7">NAU3</strain>
        <tissue evidence="7">Gut</tissue>
    </source>
</reference>
<dbReference type="InterPro" id="IPR000719">
    <property type="entry name" value="Prot_kinase_dom"/>
</dbReference>
<dbReference type="EC" id="2.7.11.25" evidence="7"/>
<keyword evidence="8" id="KW-1185">Reference proteome</keyword>
<dbReference type="SUPFAM" id="SSF56112">
    <property type="entry name" value="Protein kinase-like (PK-like)"/>
    <property type="match status" value="2"/>
</dbReference>
<dbReference type="PROSITE" id="PS00107">
    <property type="entry name" value="PROTEIN_KINASE_ATP"/>
    <property type="match status" value="1"/>
</dbReference>
<dbReference type="Gene3D" id="1.10.510.10">
    <property type="entry name" value="Transferase(Phosphotransferase) domain 1"/>
    <property type="match status" value="2"/>
</dbReference>
<gene>
    <name evidence="7" type="ORF">BLNAU_19253</name>
</gene>
<dbReference type="Gene3D" id="3.30.200.20">
    <property type="entry name" value="Phosphorylase Kinase, domain 1"/>
    <property type="match status" value="1"/>
</dbReference>
<feature type="binding site" evidence="4">
    <location>
        <position position="247"/>
    </location>
    <ligand>
        <name>ATP</name>
        <dbReference type="ChEBI" id="CHEBI:30616"/>
    </ligand>
</feature>
<dbReference type="Pfam" id="PF00069">
    <property type="entry name" value="Pkinase"/>
    <property type="match status" value="2"/>
</dbReference>
<evidence type="ECO:0000256" key="5">
    <source>
        <dbReference type="SAM" id="MobiDB-lite"/>
    </source>
</evidence>
<evidence type="ECO:0000259" key="6">
    <source>
        <dbReference type="PROSITE" id="PS50011"/>
    </source>
</evidence>
<dbReference type="InterPro" id="IPR017441">
    <property type="entry name" value="Protein_kinase_ATP_BS"/>
</dbReference>
<name>A0ABQ9X2K7_9EUKA</name>
<dbReference type="CDD" id="cd00180">
    <property type="entry name" value="PKc"/>
    <property type="match status" value="2"/>
</dbReference>
<dbReference type="Proteomes" id="UP001281761">
    <property type="component" value="Unassembled WGS sequence"/>
</dbReference>
<protein>
    <submittedName>
        <fullName evidence="7">Mitogen-activated protein kinase kinase kinase 5</fullName>
        <ecNumber evidence="7">2.7.11.25</ecNumber>
    </submittedName>
</protein>
<dbReference type="GO" id="GO:0004709">
    <property type="term" value="F:MAP kinase kinase kinase activity"/>
    <property type="evidence" value="ECO:0007669"/>
    <property type="project" value="UniProtKB-EC"/>
</dbReference>
<feature type="domain" description="Protein kinase" evidence="6">
    <location>
        <begin position="11"/>
        <end position="221"/>
    </location>
</feature>
<dbReference type="InterPro" id="IPR011009">
    <property type="entry name" value="Kinase-like_dom_sf"/>
</dbReference>